<dbReference type="InterPro" id="IPR029063">
    <property type="entry name" value="SAM-dependent_MTases_sf"/>
</dbReference>
<dbReference type="AlphaFoldDB" id="A0A3M6QC11"/>
<dbReference type="GO" id="GO:0032259">
    <property type="term" value="P:methylation"/>
    <property type="evidence" value="ECO:0007669"/>
    <property type="project" value="UniProtKB-KW"/>
</dbReference>
<accession>A0A3M6QC11</accession>
<proteinExistence type="predicted"/>
<keyword evidence="3" id="KW-0489">Methyltransferase</keyword>
<gene>
    <name evidence="3" type="ORF">EBQ26_01990</name>
</gene>
<reference evidence="3 4" key="1">
    <citation type="submission" date="2018-10" db="EMBL/GenBank/DDBJ databases">
        <title>Comamonadaceae CDC group NO-1 genome sequencing and assembly.</title>
        <authorList>
            <person name="Bernier A.-M."/>
            <person name="Bernard K."/>
        </authorList>
    </citation>
    <scope>NUCLEOTIDE SEQUENCE [LARGE SCALE GENOMIC DNA]</scope>
    <source>
        <strain evidence="3 4">NML970147</strain>
    </source>
</reference>
<protein>
    <submittedName>
        <fullName evidence="3">SAM-dependent methyltransferase</fullName>
    </submittedName>
</protein>
<feature type="region of interest" description="Disordered" evidence="1">
    <location>
        <begin position="1"/>
        <end position="29"/>
    </location>
</feature>
<evidence type="ECO:0000313" key="3">
    <source>
        <dbReference type="EMBL" id="RMX00678.1"/>
    </source>
</evidence>
<dbReference type="PANTHER" id="PTHR13369:SF3">
    <property type="entry name" value="METHYLTRANSFERASE DOMAIN-CONTAINING PROTEIN"/>
    <property type="match status" value="1"/>
</dbReference>
<dbReference type="GO" id="GO:0008168">
    <property type="term" value="F:methyltransferase activity"/>
    <property type="evidence" value="ECO:0007669"/>
    <property type="project" value="UniProtKB-KW"/>
</dbReference>
<dbReference type="InterPro" id="IPR025714">
    <property type="entry name" value="Methyltranfer_dom"/>
</dbReference>
<comment type="caution">
    <text evidence="3">The sequence shown here is derived from an EMBL/GenBank/DDBJ whole genome shotgun (WGS) entry which is preliminary data.</text>
</comment>
<dbReference type="GO" id="GO:0005737">
    <property type="term" value="C:cytoplasm"/>
    <property type="evidence" value="ECO:0007669"/>
    <property type="project" value="TreeGrafter"/>
</dbReference>
<name>A0A3M6QC11_9BURK</name>
<dbReference type="PANTHER" id="PTHR13369">
    <property type="match status" value="1"/>
</dbReference>
<dbReference type="EMBL" id="RDQM01000002">
    <property type="protein sequence ID" value="RMX00678.1"/>
    <property type="molecule type" value="Genomic_DNA"/>
</dbReference>
<feature type="domain" description="Methyltransferase" evidence="2">
    <location>
        <begin position="66"/>
        <end position="214"/>
    </location>
</feature>
<dbReference type="SUPFAM" id="SSF53335">
    <property type="entry name" value="S-adenosyl-L-methionine-dependent methyltransferases"/>
    <property type="match status" value="1"/>
</dbReference>
<keyword evidence="3" id="KW-0808">Transferase</keyword>
<organism evidence="3 4">
    <name type="scientific">Allofranklinella schreckenbergeri</name>
    <dbReference type="NCBI Taxonomy" id="1076744"/>
    <lineage>
        <taxon>Bacteria</taxon>
        <taxon>Pseudomonadati</taxon>
        <taxon>Pseudomonadota</taxon>
        <taxon>Betaproteobacteria</taxon>
        <taxon>Burkholderiales</taxon>
        <taxon>Comamonadaceae</taxon>
        <taxon>Allofranklinella</taxon>
    </lineage>
</organism>
<dbReference type="Pfam" id="PF13679">
    <property type="entry name" value="Methyltransf_32"/>
    <property type="match status" value="1"/>
</dbReference>
<dbReference type="RefSeq" id="WP_122237360.1">
    <property type="nucleotide sequence ID" value="NZ_RDQM01000002.1"/>
</dbReference>
<evidence type="ECO:0000313" key="4">
    <source>
        <dbReference type="Proteomes" id="UP000267521"/>
    </source>
</evidence>
<dbReference type="Proteomes" id="UP000267521">
    <property type="component" value="Unassembled WGS sequence"/>
</dbReference>
<evidence type="ECO:0000259" key="2">
    <source>
        <dbReference type="Pfam" id="PF13679"/>
    </source>
</evidence>
<sequence>MPRQDSPSRPPPRSNPRRAESAASTPADKARQALAELGLAQDVSVELLQALHILTREGRLNQDSRRKLKQVLHLVQFIEPLIQEAARAMPADGAPPDAGPVLVDHGAGKSYLGFVLYDLVLRPLGRGRVVSVEWRPELIARSQALAQRLGFARMAFLPMAVADAQNAPELPARVDIVTALHACDSATDDAIAFGLAKRARAMALVPCCQAEVAAHLRMHKALALARTPLAELWRHPLHTRELGSHLTNVMRCLYLEAQGYQVSVTELTGWEHSMKNELIIARYTGHKKRSARQRLEAIAAEMGLQELLALRFPVRNDGGRSL</sequence>
<evidence type="ECO:0000256" key="1">
    <source>
        <dbReference type="SAM" id="MobiDB-lite"/>
    </source>
</evidence>
<dbReference type="Gene3D" id="3.40.50.150">
    <property type="entry name" value="Vaccinia Virus protein VP39"/>
    <property type="match status" value="1"/>
</dbReference>